<organism evidence="1 2">
    <name type="scientific">Trachipleistophora hominis</name>
    <name type="common">Microsporidian parasite</name>
    <dbReference type="NCBI Taxonomy" id="72359"/>
    <lineage>
        <taxon>Eukaryota</taxon>
        <taxon>Fungi</taxon>
        <taxon>Fungi incertae sedis</taxon>
        <taxon>Microsporidia</taxon>
        <taxon>Pleistophoridae</taxon>
        <taxon>Trachipleistophora</taxon>
    </lineage>
</organism>
<name>L7JWE9_TRAHO</name>
<dbReference type="InParanoid" id="L7JWE9"/>
<keyword evidence="2" id="KW-1185">Reference proteome</keyword>
<evidence type="ECO:0000313" key="1">
    <source>
        <dbReference type="EMBL" id="ELQ75793.1"/>
    </source>
</evidence>
<evidence type="ECO:0000313" key="2">
    <source>
        <dbReference type="Proteomes" id="UP000011185"/>
    </source>
</evidence>
<dbReference type="VEuPathDB" id="MicrosporidiaDB:THOM_1254"/>
<dbReference type="EMBL" id="JH993925">
    <property type="protein sequence ID" value="ELQ75793.1"/>
    <property type="molecule type" value="Genomic_DNA"/>
</dbReference>
<protein>
    <submittedName>
        <fullName evidence="1">Uncharacterized protein</fullName>
    </submittedName>
</protein>
<gene>
    <name evidence="1" type="ORF">THOM_1254</name>
</gene>
<dbReference type="HOGENOM" id="CLU_1442015_0_0_1"/>
<dbReference type="Proteomes" id="UP000011185">
    <property type="component" value="Unassembled WGS sequence"/>
</dbReference>
<dbReference type="AlphaFoldDB" id="L7JWE9"/>
<sequence>MQKRIKFLTPMLISAFRNLFLKKRLTASVSRNGTQVLTDASLDLEGTTITLQKDTKTLKYPIEEMQSTTRSGNKLMFDYRGSHIVIESASLNDIYTEIQPLLPNTKVQAKSTVDYYFLEDKEFVLCKNGVDLEIVHELQDFIKIKDERIYHFEVIRADMQFYMDKNKKSFVWAGADFKTYMVVFYKGD</sequence>
<accession>L7JWE9</accession>
<reference evidence="1 2" key="1">
    <citation type="journal article" date="2012" name="PLoS Pathog.">
        <title>The genome of the obligate intracellular parasite Trachipleistophora hominis: new insights into microsporidian genome dynamics and reductive evolution.</title>
        <authorList>
            <person name="Heinz E."/>
            <person name="Williams T.A."/>
            <person name="Nakjang S."/>
            <person name="Noel C.J."/>
            <person name="Swan D.C."/>
            <person name="Goldberg A.V."/>
            <person name="Harris S.R."/>
            <person name="Weinmaier T."/>
            <person name="Markert S."/>
            <person name="Becher D."/>
            <person name="Bernhardt J."/>
            <person name="Dagan T."/>
            <person name="Hacker C."/>
            <person name="Lucocq J.M."/>
            <person name="Schweder T."/>
            <person name="Rattei T."/>
            <person name="Hall N."/>
            <person name="Hirt R.P."/>
            <person name="Embley T.M."/>
        </authorList>
    </citation>
    <scope>NUCLEOTIDE SEQUENCE [LARGE SCALE GENOMIC DNA]</scope>
</reference>
<proteinExistence type="predicted"/>